<accession>G8QNP3</accession>
<evidence type="ECO:0000256" key="2">
    <source>
        <dbReference type="ARBA" id="ARBA00022729"/>
    </source>
</evidence>
<dbReference type="CDD" id="cd06911">
    <property type="entry name" value="VirB9_CagX_TrbG"/>
    <property type="match status" value="1"/>
</dbReference>
<dbReference type="STRING" id="640081.Dsui_2586"/>
<gene>
    <name evidence="4" type="ordered locus">Dsui_2586</name>
</gene>
<keyword evidence="2 3" id="KW-0732">Signal</keyword>
<protein>
    <submittedName>
        <fullName evidence="4">Type IV secretory pathway, VirB9 component</fullName>
    </submittedName>
</protein>
<dbReference type="eggNOG" id="COG3504">
    <property type="taxonomic scope" value="Bacteria"/>
</dbReference>
<dbReference type="Pfam" id="PF03524">
    <property type="entry name" value="CagX"/>
    <property type="match status" value="1"/>
</dbReference>
<feature type="signal peptide" evidence="3">
    <location>
        <begin position="1"/>
        <end position="22"/>
    </location>
</feature>
<dbReference type="OrthoDB" id="9773431at2"/>
<dbReference type="RefSeq" id="WP_014237618.1">
    <property type="nucleotide sequence ID" value="NC_016616.1"/>
</dbReference>
<comment type="similarity">
    <text evidence="1">Belongs to the TrbG/VirB9 family.</text>
</comment>
<evidence type="ECO:0000256" key="1">
    <source>
        <dbReference type="ARBA" id="ARBA00006135"/>
    </source>
</evidence>
<sequence>MMQVLRILALGVSLLCSSAALAQEAGKKPVKPLVSRQAAKPPVRPQPSPLDPRLVVFPYTPNYIYPIPTKLNDFTHIEFPEGERVIDVTLPDKLRWSFKVSKATKRDIFIKPIIPNNRSSATIITNLRRYELALSVGDEEDGGEWYQRVSWDSDDLETPAGTDIPAMAMAAVSPGTSDAMPFGRNPGAGFSGGDVGGKKETSAACRQGQVPVDQINFEYEIVGDAPFKPLMVFDNGRSTWMKFPAVQDMPSLFALDPETGNAEFETFIPCPSNFVVVQAMLPGGALLKLGKSEVRIVNKKNPGKNSSCTGFFGLFGNCNKPAGNIRDQ</sequence>
<dbReference type="Gene3D" id="2.60.40.2500">
    <property type="match status" value="1"/>
</dbReference>
<evidence type="ECO:0000313" key="5">
    <source>
        <dbReference type="Proteomes" id="UP000005633"/>
    </source>
</evidence>
<name>G8QNP3_AZOOP</name>
<dbReference type="InterPro" id="IPR038161">
    <property type="entry name" value="VirB9/CagX/TrbG_C_sf"/>
</dbReference>
<dbReference type="HOGENOM" id="CLU_058585_0_0_4"/>
<dbReference type="EMBL" id="CP003153">
    <property type="protein sequence ID" value="AEV26937.1"/>
    <property type="molecule type" value="Genomic_DNA"/>
</dbReference>
<organism evidence="4 5">
    <name type="scientific">Azospira oryzae (strain ATCC BAA-33 / DSM 13638 / PS)</name>
    <name type="common">Dechlorosoma suillum</name>
    <dbReference type="NCBI Taxonomy" id="640081"/>
    <lineage>
        <taxon>Bacteria</taxon>
        <taxon>Pseudomonadati</taxon>
        <taxon>Pseudomonadota</taxon>
        <taxon>Betaproteobacteria</taxon>
        <taxon>Rhodocyclales</taxon>
        <taxon>Rhodocyclaceae</taxon>
        <taxon>Azospira</taxon>
    </lineage>
</organism>
<dbReference type="AlphaFoldDB" id="G8QNP3"/>
<evidence type="ECO:0000256" key="3">
    <source>
        <dbReference type="SAM" id="SignalP"/>
    </source>
</evidence>
<proteinExistence type="inferred from homology"/>
<feature type="chain" id="PRO_5003514897" evidence="3">
    <location>
        <begin position="23"/>
        <end position="328"/>
    </location>
</feature>
<dbReference type="InterPro" id="IPR033645">
    <property type="entry name" value="VirB9/CagX/TrbG_C"/>
</dbReference>
<evidence type="ECO:0000313" key="4">
    <source>
        <dbReference type="EMBL" id="AEV26937.1"/>
    </source>
</evidence>
<reference evidence="4 5" key="1">
    <citation type="journal article" date="2012" name="J. Bacteriol.">
        <title>Complete genome sequence of the anaerobic perchlorate-reducing bacterium Azospira suillum strain PS.</title>
        <authorList>
            <person name="Byrne-Bailey K.G."/>
            <person name="Coates J.D."/>
        </authorList>
    </citation>
    <scope>NUCLEOTIDE SEQUENCE [LARGE SCALE GENOMIC DNA]</scope>
    <source>
        <strain evidence="5">ATCC BAA-33 / DSM 13638 / PS</strain>
    </source>
</reference>
<dbReference type="Proteomes" id="UP000005633">
    <property type="component" value="Chromosome"/>
</dbReference>
<dbReference type="InterPro" id="IPR010258">
    <property type="entry name" value="Conjugal_tfr_TrbG/VirB9/CagX"/>
</dbReference>
<dbReference type="KEGG" id="dsu:Dsui_2586"/>